<evidence type="ECO:0000313" key="3">
    <source>
        <dbReference type="EMBL" id="SCG16127.1"/>
    </source>
</evidence>
<protein>
    <submittedName>
        <fullName evidence="3">Cupin domain protein</fullName>
    </submittedName>
</protein>
<name>A0A1C5G8S5_MICEH</name>
<evidence type="ECO:0000256" key="1">
    <source>
        <dbReference type="SAM" id="MobiDB-lite"/>
    </source>
</evidence>
<dbReference type="Proteomes" id="UP000198251">
    <property type="component" value="Chromosome I"/>
</dbReference>
<dbReference type="PANTHER" id="PTHR37694:SF1">
    <property type="entry name" value="SLR8022 PROTEIN"/>
    <property type="match status" value="1"/>
</dbReference>
<keyword evidence="4" id="KW-1185">Reference proteome</keyword>
<dbReference type="RefSeq" id="WP_231926077.1">
    <property type="nucleotide sequence ID" value="NZ_JBFAAC010000005.1"/>
</dbReference>
<sequence>MIRRTGGPPRGPDDTDEGTTMEALSLTRLADEQLAAAREADSGRSARSLHHGRDRRLRQTLLALRGGRSLDEHDSPGEATLQVLAGRVRLVAGDEAWEGDAGDLVVIPPLRHALHAVTDAAVLLTVTPRP</sequence>
<feature type="region of interest" description="Disordered" evidence="1">
    <location>
        <begin position="35"/>
        <end position="54"/>
    </location>
</feature>
<dbReference type="Pfam" id="PF07883">
    <property type="entry name" value="Cupin_2"/>
    <property type="match status" value="1"/>
</dbReference>
<organism evidence="3 4">
    <name type="scientific">Micromonospora echinofusca</name>
    <dbReference type="NCBI Taxonomy" id="47858"/>
    <lineage>
        <taxon>Bacteria</taxon>
        <taxon>Bacillati</taxon>
        <taxon>Actinomycetota</taxon>
        <taxon>Actinomycetes</taxon>
        <taxon>Micromonosporales</taxon>
        <taxon>Micromonosporaceae</taxon>
        <taxon>Micromonospora</taxon>
    </lineage>
</organism>
<evidence type="ECO:0000313" key="4">
    <source>
        <dbReference type="Proteomes" id="UP000198251"/>
    </source>
</evidence>
<accession>A0A1C5G8S5</accession>
<dbReference type="EMBL" id="LT607733">
    <property type="protein sequence ID" value="SCG16127.1"/>
    <property type="molecule type" value="Genomic_DNA"/>
</dbReference>
<dbReference type="InterPro" id="IPR014710">
    <property type="entry name" value="RmlC-like_jellyroll"/>
</dbReference>
<dbReference type="InterPro" id="IPR011051">
    <property type="entry name" value="RmlC_Cupin_sf"/>
</dbReference>
<dbReference type="SUPFAM" id="SSF51182">
    <property type="entry name" value="RmlC-like cupins"/>
    <property type="match status" value="1"/>
</dbReference>
<evidence type="ECO:0000259" key="2">
    <source>
        <dbReference type="Pfam" id="PF07883"/>
    </source>
</evidence>
<dbReference type="Gene3D" id="2.60.120.10">
    <property type="entry name" value="Jelly Rolls"/>
    <property type="match status" value="1"/>
</dbReference>
<dbReference type="GeneID" id="95802195"/>
<dbReference type="InterPro" id="IPR013096">
    <property type="entry name" value="Cupin_2"/>
</dbReference>
<feature type="domain" description="Cupin type-2" evidence="2">
    <location>
        <begin position="66"/>
        <end position="125"/>
    </location>
</feature>
<proteinExistence type="predicted"/>
<dbReference type="CDD" id="cd02230">
    <property type="entry name" value="cupin_HP0902-like"/>
    <property type="match status" value="1"/>
</dbReference>
<gene>
    <name evidence="3" type="ORF">GA0070610_2384</name>
</gene>
<reference evidence="3 4" key="1">
    <citation type="submission" date="2016-06" db="EMBL/GenBank/DDBJ databases">
        <authorList>
            <person name="Kjaerup R.B."/>
            <person name="Dalgaard T.S."/>
            <person name="Juul-Madsen H.R."/>
        </authorList>
    </citation>
    <scope>NUCLEOTIDE SEQUENCE [LARGE SCALE GENOMIC DNA]</scope>
    <source>
        <strain evidence="3 4">DSM 43913</strain>
    </source>
</reference>
<dbReference type="AlphaFoldDB" id="A0A1C5G8S5"/>
<dbReference type="PANTHER" id="PTHR37694">
    <property type="entry name" value="SLR8022 PROTEIN"/>
    <property type="match status" value="1"/>
</dbReference>
<feature type="region of interest" description="Disordered" evidence="1">
    <location>
        <begin position="1"/>
        <end position="20"/>
    </location>
</feature>